<evidence type="ECO:0000313" key="4">
    <source>
        <dbReference type="EMBL" id="HIX72125.1"/>
    </source>
</evidence>
<evidence type="ECO:0000256" key="2">
    <source>
        <dbReference type="ARBA" id="ARBA00023295"/>
    </source>
</evidence>
<dbReference type="PANTHER" id="PTHR12304">
    <property type="entry name" value="INOSINE-URIDINE PREFERRING NUCLEOSIDE HYDROLASE"/>
    <property type="match status" value="1"/>
</dbReference>
<sequence length="344" mass="37046">MNHKNIKTNIWIDCDPGIDDAVALAMAAASREQLHLLGVSTVAGNQTSDRVTGNALKLTTFFGMDDVPVVRGARGPLVRPVEPAEDIHGADGLGGCALPETEKKTASESGIFYMYSHIMGLPEGETVTLVPTGPMTNIALLLRTFPEVKERIGCIVFMGGSSGAGNVTPAAEFNIWADPEAAQMVFAAGLPMVMCGLDVTLQSGLNGGQIEKLCRSDRQAERACGRMLRFYLDTTRHEGEENMVAIHDAVTILYLTNPELFAGRNVTVNVDCGWDVGRGRTVCVDQTAQTVTAGKETGDAKPLDSLCKEKSEEDGNHQQPVYLLDRVNLPEFQKILLSKLRSLG</sequence>
<reference evidence="4" key="2">
    <citation type="submission" date="2021-04" db="EMBL/GenBank/DDBJ databases">
        <authorList>
            <person name="Gilroy R."/>
        </authorList>
    </citation>
    <scope>NUCLEOTIDE SEQUENCE</scope>
    <source>
        <strain evidence="4">ChiSxjej3B15-1167</strain>
    </source>
</reference>
<dbReference type="InterPro" id="IPR001910">
    <property type="entry name" value="Inosine/uridine_hydrolase_dom"/>
</dbReference>
<dbReference type="PANTHER" id="PTHR12304:SF4">
    <property type="entry name" value="URIDINE NUCLEOSIDASE"/>
    <property type="match status" value="1"/>
</dbReference>
<evidence type="ECO:0000259" key="3">
    <source>
        <dbReference type="Pfam" id="PF01156"/>
    </source>
</evidence>
<feature type="domain" description="Inosine/uridine-preferring nucleoside hydrolase" evidence="3">
    <location>
        <begin position="10"/>
        <end position="294"/>
    </location>
</feature>
<evidence type="ECO:0000256" key="1">
    <source>
        <dbReference type="ARBA" id="ARBA00022801"/>
    </source>
</evidence>
<keyword evidence="1 4" id="KW-0378">Hydrolase</keyword>
<dbReference type="GO" id="GO:0005829">
    <property type="term" value="C:cytosol"/>
    <property type="evidence" value="ECO:0007669"/>
    <property type="project" value="TreeGrafter"/>
</dbReference>
<dbReference type="SUPFAM" id="SSF53590">
    <property type="entry name" value="Nucleoside hydrolase"/>
    <property type="match status" value="1"/>
</dbReference>
<dbReference type="PROSITE" id="PS01247">
    <property type="entry name" value="IUNH"/>
    <property type="match status" value="1"/>
</dbReference>
<comment type="caution">
    <text evidence="4">The sequence shown here is derived from an EMBL/GenBank/DDBJ whole genome shotgun (WGS) entry which is preliminary data.</text>
</comment>
<gene>
    <name evidence="4" type="ORF">H9849_03790</name>
</gene>
<dbReference type="GO" id="GO:0008477">
    <property type="term" value="F:purine nucleosidase activity"/>
    <property type="evidence" value="ECO:0007669"/>
    <property type="project" value="TreeGrafter"/>
</dbReference>
<accession>A0A9D1X602</accession>
<dbReference type="Gene3D" id="3.90.245.10">
    <property type="entry name" value="Ribonucleoside hydrolase-like"/>
    <property type="match status" value="1"/>
</dbReference>
<dbReference type="InterPro" id="IPR023186">
    <property type="entry name" value="IUNH"/>
</dbReference>
<dbReference type="Pfam" id="PF01156">
    <property type="entry name" value="IU_nuc_hydro"/>
    <property type="match status" value="1"/>
</dbReference>
<name>A0A9D1X602_9FIRM</name>
<dbReference type="InterPro" id="IPR015910">
    <property type="entry name" value="I/U_nuclsd_hydro_CS"/>
</dbReference>
<dbReference type="EMBL" id="DXEQ01000107">
    <property type="protein sequence ID" value="HIX72125.1"/>
    <property type="molecule type" value="Genomic_DNA"/>
</dbReference>
<proteinExistence type="predicted"/>
<dbReference type="AlphaFoldDB" id="A0A9D1X602"/>
<dbReference type="InterPro" id="IPR036452">
    <property type="entry name" value="Ribo_hydro-like"/>
</dbReference>
<dbReference type="Proteomes" id="UP000886805">
    <property type="component" value="Unassembled WGS sequence"/>
</dbReference>
<dbReference type="GO" id="GO:0045437">
    <property type="term" value="F:uridine nucleosidase activity"/>
    <property type="evidence" value="ECO:0007669"/>
    <property type="project" value="UniProtKB-ARBA"/>
</dbReference>
<protein>
    <submittedName>
        <fullName evidence="4">Nucleoside hydrolase</fullName>
    </submittedName>
</protein>
<reference evidence="4" key="1">
    <citation type="journal article" date="2021" name="PeerJ">
        <title>Extensive microbial diversity within the chicken gut microbiome revealed by metagenomics and culture.</title>
        <authorList>
            <person name="Gilroy R."/>
            <person name="Ravi A."/>
            <person name="Getino M."/>
            <person name="Pursley I."/>
            <person name="Horton D.L."/>
            <person name="Alikhan N.F."/>
            <person name="Baker D."/>
            <person name="Gharbi K."/>
            <person name="Hall N."/>
            <person name="Watson M."/>
            <person name="Adriaenssens E.M."/>
            <person name="Foster-Nyarko E."/>
            <person name="Jarju S."/>
            <person name="Secka A."/>
            <person name="Antonio M."/>
            <person name="Oren A."/>
            <person name="Chaudhuri R.R."/>
            <person name="La Ragione R."/>
            <person name="Hildebrand F."/>
            <person name="Pallen M.J."/>
        </authorList>
    </citation>
    <scope>NUCLEOTIDE SEQUENCE</scope>
    <source>
        <strain evidence="4">ChiSxjej3B15-1167</strain>
    </source>
</reference>
<dbReference type="GO" id="GO:0006152">
    <property type="term" value="P:purine nucleoside catabolic process"/>
    <property type="evidence" value="ECO:0007669"/>
    <property type="project" value="TreeGrafter"/>
</dbReference>
<keyword evidence="2" id="KW-0326">Glycosidase</keyword>
<organism evidence="4 5">
    <name type="scientific">Candidatus Anaerobutyricum stercoripullorum</name>
    <dbReference type="NCBI Taxonomy" id="2838456"/>
    <lineage>
        <taxon>Bacteria</taxon>
        <taxon>Bacillati</taxon>
        <taxon>Bacillota</taxon>
        <taxon>Clostridia</taxon>
        <taxon>Lachnospirales</taxon>
        <taxon>Lachnospiraceae</taxon>
        <taxon>Anaerobutyricum</taxon>
    </lineage>
</organism>
<evidence type="ECO:0000313" key="5">
    <source>
        <dbReference type="Proteomes" id="UP000886805"/>
    </source>
</evidence>